<reference evidence="8" key="1">
    <citation type="journal article" date="2020" name="J. ISSAAS">
        <title>Lactobacilli and other gastrointestinal microbiota of Peromyscus leucopus, reservoir host for agents of Lyme disease and other zoonoses in North America.</title>
        <authorList>
            <person name="Milovic A."/>
            <person name="Bassam K."/>
            <person name="Shao H."/>
            <person name="Chatzistamou I."/>
            <person name="Tufts D.M."/>
            <person name="Diuk-Wasser M."/>
            <person name="Barbour A.G."/>
        </authorList>
    </citation>
    <scope>NUCLEOTIDE SEQUENCE</scope>
    <source>
        <strain evidence="8">LL85</strain>
    </source>
</reference>
<dbReference type="PANTHER" id="PTHR11265">
    <property type="entry name" value="S-ADENOSYL-METHYLTRANSFERASE MRAW"/>
    <property type="match status" value="1"/>
</dbReference>
<keyword evidence="3 7" id="KW-0698">rRNA processing</keyword>
<dbReference type="GO" id="GO:0071424">
    <property type="term" value="F:rRNA (cytosine-N4-)-methyltransferase activity"/>
    <property type="evidence" value="ECO:0007669"/>
    <property type="project" value="UniProtKB-UniRule"/>
</dbReference>
<feature type="binding site" evidence="7">
    <location>
        <begin position="36"/>
        <end position="38"/>
    </location>
    <ligand>
        <name>S-adenosyl-L-methionine</name>
        <dbReference type="ChEBI" id="CHEBI:59789"/>
    </ligand>
</feature>
<comment type="similarity">
    <text evidence="1 7">Belongs to the methyltransferase superfamily. RsmH family.</text>
</comment>
<feature type="binding site" evidence="7">
    <location>
        <position position="56"/>
    </location>
    <ligand>
        <name>S-adenosyl-L-methionine</name>
        <dbReference type="ChEBI" id="CHEBI:59789"/>
    </ligand>
</feature>
<keyword evidence="5 7" id="KW-0808">Transferase</keyword>
<evidence type="ECO:0000313" key="8">
    <source>
        <dbReference type="EMBL" id="QIQ09912.1"/>
    </source>
</evidence>
<evidence type="ECO:0000256" key="6">
    <source>
        <dbReference type="ARBA" id="ARBA00022691"/>
    </source>
</evidence>
<dbReference type="EC" id="2.1.1.199" evidence="7"/>
<evidence type="ECO:0000256" key="4">
    <source>
        <dbReference type="ARBA" id="ARBA00022603"/>
    </source>
</evidence>
<keyword evidence="2 7" id="KW-0963">Cytoplasm</keyword>
<dbReference type="InterPro" id="IPR002903">
    <property type="entry name" value="RsmH"/>
</dbReference>
<dbReference type="GO" id="GO:0005737">
    <property type="term" value="C:cytoplasm"/>
    <property type="evidence" value="ECO:0007669"/>
    <property type="project" value="UniProtKB-SubCell"/>
</dbReference>
<dbReference type="HAMAP" id="MF_01007">
    <property type="entry name" value="16SrRNA_methyltr_H"/>
    <property type="match status" value="1"/>
</dbReference>
<comment type="caution">
    <text evidence="7">Lacks conserved residue(s) required for the propagation of feature annotation.</text>
</comment>
<dbReference type="Pfam" id="PF01795">
    <property type="entry name" value="Methyltransf_5"/>
    <property type="match status" value="1"/>
</dbReference>
<evidence type="ECO:0000256" key="2">
    <source>
        <dbReference type="ARBA" id="ARBA00022490"/>
    </source>
</evidence>
<dbReference type="PIRSF" id="PIRSF004486">
    <property type="entry name" value="MraW"/>
    <property type="match status" value="1"/>
</dbReference>
<keyword evidence="4 7" id="KW-0489">Methyltransferase</keyword>
<dbReference type="PANTHER" id="PTHR11265:SF0">
    <property type="entry name" value="12S RRNA N4-METHYLCYTIDINE METHYLTRANSFERASE"/>
    <property type="match status" value="1"/>
</dbReference>
<gene>
    <name evidence="7 8" type="primary">rsmH</name>
    <name evidence="8" type="ORF">PlMoll_0750</name>
</gene>
<dbReference type="Gene3D" id="1.10.150.170">
    <property type="entry name" value="Putative methyltransferase TM0872, insert domain"/>
    <property type="match status" value="1"/>
</dbReference>
<dbReference type="Gene3D" id="3.40.50.150">
    <property type="entry name" value="Vaccinia Virus protein VP39"/>
    <property type="match status" value="1"/>
</dbReference>
<dbReference type="SUPFAM" id="SSF53335">
    <property type="entry name" value="S-adenosyl-L-methionine-dependent methyltransferases"/>
    <property type="match status" value="1"/>
</dbReference>
<dbReference type="AlphaFoldDB" id="A0A6G9HGT1"/>
<dbReference type="InterPro" id="IPR023397">
    <property type="entry name" value="SAM-dep_MeTrfase_MraW_recog"/>
</dbReference>
<organism evidence="8">
    <name type="scientific">uncultured Mycoplasmataceae bacterium</name>
    <dbReference type="NCBI Taxonomy" id="300027"/>
    <lineage>
        <taxon>Bacteria</taxon>
        <taxon>Bacillati</taxon>
        <taxon>Mycoplasmatota</taxon>
        <taxon>Mollicutes</taxon>
        <taxon>Mycoplasmataceae</taxon>
        <taxon>environmental samples</taxon>
    </lineage>
</organism>
<dbReference type="SUPFAM" id="SSF81799">
    <property type="entry name" value="Putative methyltransferase TM0872, insert domain"/>
    <property type="match status" value="1"/>
</dbReference>
<sequence length="311" mass="35894">MKTMNSLHNPVLLNESIKYLSIKPNGVYIDCTCGRGGHTNKILSCLNDEGKIICLDTDKQAYDYLLKKYQNNINVILVNDNFKNIKMILNKLNISKVDGIIADLGVSSPMFDDAKRGFSYHQNARLDMRMNQNDSLDAYKVINEYDAKKLTRIFKQYGEVSNPRRIVNAIILTRKNHAIETTDELVNIIKNNINKKELFKSKHPARVYFQAIRIEVNHELDNLKKLLNDGINLLNKDGRMVIITFHSLEDRIVKQFFNNITVTHIPKEVPIMNTATDFEILTKKPIVASQEEVKLNNRARSAKLRCLRRYN</sequence>
<dbReference type="NCBIfam" id="TIGR00006">
    <property type="entry name" value="16S rRNA (cytosine(1402)-N(4))-methyltransferase RsmH"/>
    <property type="match status" value="1"/>
</dbReference>
<evidence type="ECO:0000256" key="5">
    <source>
        <dbReference type="ARBA" id="ARBA00022679"/>
    </source>
</evidence>
<accession>A0A6G9HGT1</accession>
<keyword evidence="6 7" id="KW-0949">S-adenosyl-L-methionine</keyword>
<name>A0A6G9HGT1_9MOLU</name>
<feature type="binding site" evidence="7">
    <location>
        <position position="103"/>
    </location>
    <ligand>
        <name>S-adenosyl-L-methionine</name>
        <dbReference type="ChEBI" id="CHEBI:59789"/>
    </ligand>
</feature>
<evidence type="ECO:0000256" key="1">
    <source>
        <dbReference type="ARBA" id="ARBA00010396"/>
    </source>
</evidence>
<evidence type="ECO:0000256" key="7">
    <source>
        <dbReference type="HAMAP-Rule" id="MF_01007"/>
    </source>
</evidence>
<proteinExistence type="inferred from homology"/>
<comment type="catalytic activity">
    <reaction evidence="7">
        <text>cytidine(1402) in 16S rRNA + S-adenosyl-L-methionine = N(4)-methylcytidine(1402) in 16S rRNA + S-adenosyl-L-homocysteine + H(+)</text>
        <dbReference type="Rhea" id="RHEA:42928"/>
        <dbReference type="Rhea" id="RHEA-COMP:10286"/>
        <dbReference type="Rhea" id="RHEA-COMP:10287"/>
        <dbReference type="ChEBI" id="CHEBI:15378"/>
        <dbReference type="ChEBI" id="CHEBI:57856"/>
        <dbReference type="ChEBI" id="CHEBI:59789"/>
        <dbReference type="ChEBI" id="CHEBI:74506"/>
        <dbReference type="ChEBI" id="CHEBI:82748"/>
        <dbReference type="EC" id="2.1.1.199"/>
    </reaction>
</comment>
<protein>
    <recommendedName>
        <fullName evidence="7">Ribosomal RNA small subunit methyltransferase H</fullName>
        <ecNumber evidence="7">2.1.1.199</ecNumber>
    </recommendedName>
    <alternativeName>
        <fullName evidence="7">16S rRNA m(4)C1402 methyltransferase</fullName>
    </alternativeName>
    <alternativeName>
        <fullName evidence="7">rRNA (cytosine-N(4)-)-methyltransferase RsmH</fullName>
    </alternativeName>
</protein>
<dbReference type="InterPro" id="IPR029063">
    <property type="entry name" value="SAM-dependent_MTases_sf"/>
</dbReference>
<comment type="function">
    <text evidence="7">Specifically methylates the N4 position of cytidine in position 1402 (C1402) of 16S rRNA.</text>
</comment>
<evidence type="ECO:0000256" key="3">
    <source>
        <dbReference type="ARBA" id="ARBA00022552"/>
    </source>
</evidence>
<comment type="subcellular location">
    <subcellularLocation>
        <location evidence="7">Cytoplasm</location>
    </subcellularLocation>
</comment>
<dbReference type="GO" id="GO:0070475">
    <property type="term" value="P:rRNA base methylation"/>
    <property type="evidence" value="ECO:0007669"/>
    <property type="project" value="UniProtKB-UniRule"/>
</dbReference>
<feature type="binding site" evidence="7">
    <location>
        <position position="82"/>
    </location>
    <ligand>
        <name>S-adenosyl-L-methionine</name>
        <dbReference type="ChEBI" id="CHEBI:59789"/>
    </ligand>
</feature>
<dbReference type="EMBL" id="MN991199">
    <property type="protein sequence ID" value="QIQ09912.1"/>
    <property type="molecule type" value="Genomic_DNA"/>
</dbReference>